<evidence type="ECO:0000313" key="1">
    <source>
        <dbReference type="EMBL" id="NYZ24805.1"/>
    </source>
</evidence>
<organism evidence="1 2">
    <name type="scientific">Azospirillum oleiclasticum</name>
    <dbReference type="NCBI Taxonomy" id="2735135"/>
    <lineage>
        <taxon>Bacteria</taxon>
        <taxon>Pseudomonadati</taxon>
        <taxon>Pseudomonadota</taxon>
        <taxon>Alphaproteobacteria</taxon>
        <taxon>Rhodospirillales</taxon>
        <taxon>Azospirillaceae</taxon>
        <taxon>Azospirillum</taxon>
    </lineage>
</organism>
<sequence>MLAVSKRSYLEDLSFLTPDFVRKAIAELERSGFVTDEHDFAPYRETMTENVAVIEKALLDGGYRGGPIRAGFVDDHPQAGYAYFIYDEHRFPVRTAADAAVRRWLDVRYGQ</sequence>
<comment type="caution">
    <text evidence="1">The sequence shown here is derived from an EMBL/GenBank/DDBJ whole genome shotgun (WGS) entry which is preliminary data.</text>
</comment>
<reference evidence="1 2" key="1">
    <citation type="submission" date="2020-05" db="EMBL/GenBank/DDBJ databases">
        <title>Azospirillum oleiclasticum sp. nov, a nitrogen-fixing and heavy crude oil-emulsifying bacterium isolated from the crude oil of Yumen Oilfield.</title>
        <authorList>
            <person name="Wu D."/>
            <person name="Cai M."/>
            <person name="Zhang X."/>
        </authorList>
    </citation>
    <scope>NUCLEOTIDE SEQUENCE [LARGE SCALE GENOMIC DNA]</scope>
    <source>
        <strain evidence="1 2">ROY-1-1-2</strain>
    </source>
</reference>
<dbReference type="EMBL" id="JABFDB010000045">
    <property type="protein sequence ID" value="NYZ24805.1"/>
    <property type="molecule type" value="Genomic_DNA"/>
</dbReference>
<dbReference type="Proteomes" id="UP000584642">
    <property type="component" value="Unassembled WGS sequence"/>
</dbReference>
<evidence type="ECO:0000313" key="2">
    <source>
        <dbReference type="Proteomes" id="UP000584642"/>
    </source>
</evidence>
<gene>
    <name evidence="1" type="ORF">HND93_34310</name>
</gene>
<name>A0ABX2TLY8_9PROT</name>
<accession>A0ABX2TLY8</accession>
<protein>
    <submittedName>
        <fullName evidence="1">Uncharacterized protein</fullName>
    </submittedName>
</protein>
<dbReference type="RefSeq" id="WP_180286575.1">
    <property type="nucleotide sequence ID" value="NZ_JABFDB010000045.1"/>
</dbReference>
<proteinExistence type="predicted"/>
<keyword evidence="2" id="KW-1185">Reference proteome</keyword>